<keyword evidence="5" id="KW-0813">Transport</keyword>
<keyword evidence="4 5" id="KW-0472">Membrane</keyword>
<dbReference type="InterPro" id="IPR000515">
    <property type="entry name" value="MetI-like"/>
</dbReference>
<feature type="transmembrane region" description="Helical" evidence="5">
    <location>
        <begin position="67"/>
        <end position="91"/>
    </location>
</feature>
<dbReference type="PANTHER" id="PTHR42744">
    <property type="entry name" value="BINDING-PROTEIN-DEPENDENT TRANSPORT SYSTEMS INNER MEMBRANE COMPONENT"/>
    <property type="match status" value="1"/>
</dbReference>
<keyword evidence="2 5" id="KW-0812">Transmembrane</keyword>
<dbReference type="Gene3D" id="1.10.3720.10">
    <property type="entry name" value="MetI-like"/>
    <property type="match status" value="1"/>
</dbReference>
<feature type="transmembrane region" description="Helical" evidence="5">
    <location>
        <begin position="239"/>
        <end position="259"/>
    </location>
</feature>
<dbReference type="SUPFAM" id="SSF161098">
    <property type="entry name" value="MetI-like"/>
    <property type="match status" value="1"/>
</dbReference>
<dbReference type="Proteomes" id="UP000181992">
    <property type="component" value="Unassembled WGS sequence"/>
</dbReference>
<comment type="caution">
    <text evidence="7">The sequence shown here is derived from an EMBL/GenBank/DDBJ whole genome shotgun (WGS) entry which is preliminary data.</text>
</comment>
<feature type="transmembrane region" description="Helical" evidence="5">
    <location>
        <begin position="25"/>
        <end position="47"/>
    </location>
</feature>
<accession>A0A1J4V7S5</accession>
<name>A0A1J4V7S5_9BACT</name>
<dbReference type="GO" id="GO:0055085">
    <property type="term" value="P:transmembrane transport"/>
    <property type="evidence" value="ECO:0007669"/>
    <property type="project" value="InterPro"/>
</dbReference>
<sequence>MKQSYFFNKKESYLSAVQVPARFRFYFTVAVPAMIILVTLGVLRIAGELPMLDYREADIHTAVVATLATLARLMIAYVLAIVVAIPLALLAEKSNAKRFLLPVYDIAQSIPILIFFPFIALAFVKLGFSEGAAIFILFIAMLWKLVFSIIFGLNSLPNEIKQTAQMYNITGVNYLTKILLPAIIPQLTIGSIFAFADGWNFVIVAEVLHAYIPNGVVANDLFGVGSTMVGAASAGNETLFVYSLIAVVSMVIVLNLSVWQRLLAYAERFKF</sequence>
<evidence type="ECO:0000313" key="7">
    <source>
        <dbReference type="EMBL" id="OIO30829.1"/>
    </source>
</evidence>
<evidence type="ECO:0000256" key="3">
    <source>
        <dbReference type="ARBA" id="ARBA00022989"/>
    </source>
</evidence>
<reference evidence="7 8" key="1">
    <citation type="journal article" date="2016" name="Environ. Microbiol.">
        <title>Genomic resolution of a cold subsurface aquifer community provides metabolic insights for novel microbes adapted to high CO concentrations.</title>
        <authorList>
            <person name="Probst A.J."/>
            <person name="Castelle C.J."/>
            <person name="Singh A."/>
            <person name="Brown C.T."/>
            <person name="Anantharaman K."/>
            <person name="Sharon I."/>
            <person name="Hug L.A."/>
            <person name="Burstein D."/>
            <person name="Emerson J.B."/>
            <person name="Thomas B.C."/>
            <person name="Banfield J.F."/>
        </authorList>
    </citation>
    <scope>NUCLEOTIDE SEQUENCE [LARGE SCALE GENOMIC DNA]</scope>
    <source>
        <strain evidence="7">CG1_02_43_90</strain>
    </source>
</reference>
<dbReference type="GO" id="GO:0005886">
    <property type="term" value="C:plasma membrane"/>
    <property type="evidence" value="ECO:0007669"/>
    <property type="project" value="UniProtKB-SubCell"/>
</dbReference>
<evidence type="ECO:0000313" key="8">
    <source>
        <dbReference type="Proteomes" id="UP000181992"/>
    </source>
</evidence>
<evidence type="ECO:0000256" key="1">
    <source>
        <dbReference type="ARBA" id="ARBA00004141"/>
    </source>
</evidence>
<dbReference type="EMBL" id="MNVN01000012">
    <property type="protein sequence ID" value="OIO30829.1"/>
    <property type="molecule type" value="Genomic_DNA"/>
</dbReference>
<dbReference type="PANTHER" id="PTHR42744:SF1">
    <property type="entry name" value="BINDING-PROTEIN-DEPENDENT TRANSPORT SYSTEMS INNER MEMBRANE COMPONENT"/>
    <property type="match status" value="1"/>
</dbReference>
<dbReference type="STRING" id="1805281.AUJ77_01635"/>
<proteinExistence type="inferred from homology"/>
<dbReference type="AlphaFoldDB" id="A0A1J4V7S5"/>
<feature type="transmembrane region" description="Helical" evidence="5">
    <location>
        <begin position="132"/>
        <end position="153"/>
    </location>
</feature>
<comment type="similarity">
    <text evidence="5">Belongs to the binding-protein-dependent transport system permease family.</text>
</comment>
<feature type="transmembrane region" description="Helical" evidence="5">
    <location>
        <begin position="174"/>
        <end position="196"/>
    </location>
</feature>
<dbReference type="PROSITE" id="PS50928">
    <property type="entry name" value="ABC_TM1"/>
    <property type="match status" value="1"/>
</dbReference>
<protein>
    <recommendedName>
        <fullName evidence="6">ABC transmembrane type-1 domain-containing protein</fullName>
    </recommendedName>
</protein>
<evidence type="ECO:0000256" key="5">
    <source>
        <dbReference type="RuleBase" id="RU363032"/>
    </source>
</evidence>
<organism evidence="7 8">
    <name type="scientific">Candidatus Nomurabacteria bacterium CG1_02_43_90</name>
    <dbReference type="NCBI Taxonomy" id="1805281"/>
    <lineage>
        <taxon>Bacteria</taxon>
        <taxon>Candidatus Nomuraibacteriota</taxon>
    </lineage>
</organism>
<keyword evidence="3 5" id="KW-1133">Transmembrane helix</keyword>
<feature type="domain" description="ABC transmembrane type-1" evidence="6">
    <location>
        <begin position="66"/>
        <end position="260"/>
    </location>
</feature>
<evidence type="ECO:0000256" key="2">
    <source>
        <dbReference type="ARBA" id="ARBA00022692"/>
    </source>
</evidence>
<dbReference type="Pfam" id="PF00528">
    <property type="entry name" value="BPD_transp_1"/>
    <property type="match status" value="1"/>
</dbReference>
<feature type="transmembrane region" description="Helical" evidence="5">
    <location>
        <begin position="103"/>
        <end position="126"/>
    </location>
</feature>
<evidence type="ECO:0000256" key="4">
    <source>
        <dbReference type="ARBA" id="ARBA00023136"/>
    </source>
</evidence>
<dbReference type="InterPro" id="IPR035906">
    <property type="entry name" value="MetI-like_sf"/>
</dbReference>
<evidence type="ECO:0000259" key="6">
    <source>
        <dbReference type="PROSITE" id="PS50928"/>
    </source>
</evidence>
<comment type="subcellular location">
    <subcellularLocation>
        <location evidence="5">Cell membrane</location>
        <topology evidence="5">Multi-pass membrane protein</topology>
    </subcellularLocation>
    <subcellularLocation>
        <location evidence="1">Membrane</location>
        <topology evidence="1">Multi-pass membrane protein</topology>
    </subcellularLocation>
</comment>
<gene>
    <name evidence="7" type="ORF">AUJ77_01635</name>
</gene>